<dbReference type="AlphaFoldDB" id="A0A8S1LQR9"/>
<name>A0A8S1LQR9_PARPR</name>
<gene>
    <name evidence="1" type="ORF">PPRIM_AZ9-3.1.T0430257</name>
</gene>
<dbReference type="EMBL" id="CAJJDM010000043">
    <property type="protein sequence ID" value="CAD8069219.1"/>
    <property type="molecule type" value="Genomic_DNA"/>
</dbReference>
<comment type="caution">
    <text evidence="1">The sequence shown here is derived from an EMBL/GenBank/DDBJ whole genome shotgun (WGS) entry which is preliminary data.</text>
</comment>
<evidence type="ECO:0000313" key="1">
    <source>
        <dbReference type="EMBL" id="CAD8069219.1"/>
    </source>
</evidence>
<keyword evidence="2" id="KW-1185">Reference proteome</keyword>
<sequence length="89" mass="10335">MDIQIQSEKCIFQNTNIYSFGPAPKAVKINNKRLKRESKSLMEVSFKKNDQIIIVENWKIYNEDVSNLEQPQPPIKKLKETSCTGCNIF</sequence>
<dbReference type="Proteomes" id="UP000688137">
    <property type="component" value="Unassembled WGS sequence"/>
</dbReference>
<protein>
    <submittedName>
        <fullName evidence="1">Uncharacterized protein</fullName>
    </submittedName>
</protein>
<reference evidence="1" key="1">
    <citation type="submission" date="2021-01" db="EMBL/GenBank/DDBJ databases">
        <authorList>
            <consortium name="Genoscope - CEA"/>
            <person name="William W."/>
        </authorList>
    </citation>
    <scope>NUCLEOTIDE SEQUENCE</scope>
</reference>
<proteinExistence type="predicted"/>
<accession>A0A8S1LQR9</accession>
<evidence type="ECO:0000313" key="2">
    <source>
        <dbReference type="Proteomes" id="UP000688137"/>
    </source>
</evidence>
<organism evidence="1 2">
    <name type="scientific">Paramecium primaurelia</name>
    <dbReference type="NCBI Taxonomy" id="5886"/>
    <lineage>
        <taxon>Eukaryota</taxon>
        <taxon>Sar</taxon>
        <taxon>Alveolata</taxon>
        <taxon>Ciliophora</taxon>
        <taxon>Intramacronucleata</taxon>
        <taxon>Oligohymenophorea</taxon>
        <taxon>Peniculida</taxon>
        <taxon>Parameciidae</taxon>
        <taxon>Paramecium</taxon>
    </lineage>
</organism>